<dbReference type="Proteomes" id="UP001167871">
    <property type="component" value="Unassembled WGS sequence"/>
</dbReference>
<protein>
    <recommendedName>
        <fullName evidence="4">O-antigen ligase domain-containing protein</fullName>
    </recommendedName>
</protein>
<sequence length="435" mass="49890">MIRYQEYKRCNIAIWLFFFLLIFEGAFRKWFLPSLSDIFLVIRDPLAIYLVWMACKRGLWKNPFVRISWGIAFITLITTLLFGHQNLLVALYGVRIWVYYIPLIFAIPLFMNLEDVMSMCKCTLYITMGMTLLMLLQYFTPQTSFFNVGVGGEGSSGFSGVGNYFRPSGTFSFTNGIALYMVWAGCSFFACFFSNRKWEKRKFWVSPYILWVSFVCWVVAVPVSLSRAVVAEVVIIFLWAMGLAFLTKKYKKSLFYFMAILLVLSPLLLANQRIQIAVDNMQERFVMAGKSEGNFVTESIVERKFVSMFSDLLNSNEVPFFYGEGIGMSTNVAAVMLTGKKQFLTKEGGSDSMENGYLMGCVMFLYKWILLFYIFYRCVKVRTCTLLPLLFAVSLFLIRPGTGQTPADVGFSVWVAAMTLTLAVKSEYEIIHTRK</sequence>
<evidence type="ECO:0008006" key="4">
    <source>
        <dbReference type="Google" id="ProtNLM"/>
    </source>
</evidence>
<feature type="transmembrane region" description="Helical" evidence="1">
    <location>
        <begin position="67"/>
        <end position="83"/>
    </location>
</feature>
<keyword evidence="1" id="KW-0472">Membrane</keyword>
<gene>
    <name evidence="2" type="ORF">QVO10_01140</name>
</gene>
<feature type="transmembrane region" description="Helical" evidence="1">
    <location>
        <begin position="12"/>
        <end position="32"/>
    </location>
</feature>
<proteinExistence type="predicted"/>
<feature type="transmembrane region" description="Helical" evidence="1">
    <location>
        <begin position="122"/>
        <end position="140"/>
    </location>
</feature>
<name>A0ABT7X1S2_9BACE</name>
<reference evidence="2" key="2">
    <citation type="submission" date="2024-05" db="EMBL/GenBank/DDBJ databases">
        <title>Identification and characterization of horizontal gene transfer across gut microbiota members of farm animals based on homology search.</title>
        <authorList>
            <person name="Schwarzerova J."/>
            <person name="Nykrynova M."/>
            <person name="Jureckova K."/>
            <person name="Cejkova D."/>
            <person name="Rychlik I."/>
        </authorList>
    </citation>
    <scope>NUCLEOTIDE SEQUENCE</scope>
    <source>
        <strain evidence="2">84_SSukc20</strain>
    </source>
</reference>
<keyword evidence="1" id="KW-0812">Transmembrane</keyword>
<organism evidence="2 3">
    <name type="scientific">Bacteroides gallinaceum</name>
    <dbReference type="NCBI Taxonomy" id="1462571"/>
    <lineage>
        <taxon>Bacteria</taxon>
        <taxon>Pseudomonadati</taxon>
        <taxon>Bacteroidota</taxon>
        <taxon>Bacteroidia</taxon>
        <taxon>Bacteroidales</taxon>
        <taxon>Bacteroidaceae</taxon>
        <taxon>Bacteroides</taxon>
    </lineage>
</organism>
<accession>A0ABT7X1S2</accession>
<evidence type="ECO:0000313" key="2">
    <source>
        <dbReference type="EMBL" id="MDN0048001.1"/>
    </source>
</evidence>
<keyword evidence="1" id="KW-1133">Transmembrane helix</keyword>
<feature type="transmembrane region" description="Helical" evidence="1">
    <location>
        <begin position="357"/>
        <end position="376"/>
    </location>
</feature>
<keyword evidence="3" id="KW-1185">Reference proteome</keyword>
<feature type="transmembrane region" description="Helical" evidence="1">
    <location>
        <begin position="254"/>
        <end position="274"/>
    </location>
</feature>
<comment type="caution">
    <text evidence="2">The sequence shown here is derived from an EMBL/GenBank/DDBJ whole genome shotgun (WGS) entry which is preliminary data.</text>
</comment>
<feature type="transmembrane region" description="Helical" evidence="1">
    <location>
        <begin position="89"/>
        <end position="110"/>
    </location>
</feature>
<feature type="transmembrane region" description="Helical" evidence="1">
    <location>
        <begin position="205"/>
        <end position="223"/>
    </location>
</feature>
<evidence type="ECO:0000313" key="3">
    <source>
        <dbReference type="Proteomes" id="UP001167871"/>
    </source>
</evidence>
<dbReference type="EMBL" id="JAUEII010000002">
    <property type="protein sequence ID" value="MDN0048001.1"/>
    <property type="molecule type" value="Genomic_DNA"/>
</dbReference>
<feature type="transmembrane region" description="Helical" evidence="1">
    <location>
        <begin position="173"/>
        <end position="193"/>
    </location>
</feature>
<reference evidence="2" key="1">
    <citation type="submission" date="2023-06" db="EMBL/GenBank/DDBJ databases">
        <authorList>
            <person name="Zeman M."/>
            <person name="Kubasova T."/>
            <person name="Jahodarova E."/>
            <person name="Nykrynova M."/>
            <person name="Rychlik I."/>
        </authorList>
    </citation>
    <scope>NUCLEOTIDE SEQUENCE</scope>
    <source>
        <strain evidence="2">84_SSukc20</strain>
    </source>
</reference>
<evidence type="ECO:0000256" key="1">
    <source>
        <dbReference type="SAM" id="Phobius"/>
    </source>
</evidence>
<feature type="transmembrane region" description="Helical" evidence="1">
    <location>
        <begin position="229"/>
        <end position="247"/>
    </location>
</feature>
<feature type="transmembrane region" description="Helical" evidence="1">
    <location>
        <begin position="38"/>
        <end position="55"/>
    </location>
</feature>
<dbReference type="RefSeq" id="WP_301638865.1">
    <property type="nucleotide sequence ID" value="NZ_JAUEII010000002.1"/>
</dbReference>